<name>A0ABT9UTG6_9FIRM</name>
<proteinExistence type="predicted"/>
<organism evidence="2 3">
    <name type="scientific">Eubacterium multiforme</name>
    <dbReference type="NCBI Taxonomy" id="83339"/>
    <lineage>
        <taxon>Bacteria</taxon>
        <taxon>Bacillati</taxon>
        <taxon>Bacillota</taxon>
        <taxon>Clostridia</taxon>
        <taxon>Eubacteriales</taxon>
        <taxon>Eubacteriaceae</taxon>
        <taxon>Eubacterium</taxon>
    </lineage>
</organism>
<keyword evidence="1" id="KW-0812">Transmembrane</keyword>
<gene>
    <name evidence="2" type="ORF">J2S18_001545</name>
</gene>
<evidence type="ECO:0000256" key="1">
    <source>
        <dbReference type="SAM" id="Phobius"/>
    </source>
</evidence>
<comment type="caution">
    <text evidence="2">The sequence shown here is derived from an EMBL/GenBank/DDBJ whole genome shotgun (WGS) entry which is preliminary data.</text>
</comment>
<dbReference type="Proteomes" id="UP001228504">
    <property type="component" value="Unassembled WGS sequence"/>
</dbReference>
<reference evidence="2 3" key="1">
    <citation type="submission" date="2023-07" db="EMBL/GenBank/DDBJ databases">
        <title>Genomic Encyclopedia of Type Strains, Phase IV (KMG-IV): sequencing the most valuable type-strain genomes for metagenomic binning, comparative biology and taxonomic classification.</title>
        <authorList>
            <person name="Goeker M."/>
        </authorList>
    </citation>
    <scope>NUCLEOTIDE SEQUENCE [LARGE SCALE GENOMIC DNA]</scope>
    <source>
        <strain evidence="2 3">DSM 20694</strain>
    </source>
</reference>
<sequence length="146" mass="17664">MDYIMELFIYVFVIIIVLILVTLIILLLKQIIRKQRIKKLNDIECTNFMKEISLDDDKVRKILIGEIDRIRENLQRIYLNSDWDTKRFLYKIIKDQAALKYNLKINSLNEDDIYKINIIIEVLKLDTNINRICEKVIFEWEKLIND</sequence>
<keyword evidence="3" id="KW-1185">Reference proteome</keyword>
<keyword evidence="1" id="KW-1133">Transmembrane helix</keyword>
<keyword evidence="2" id="KW-0687">Ribonucleoprotein</keyword>
<dbReference type="RefSeq" id="WP_307485293.1">
    <property type="nucleotide sequence ID" value="NZ_JAUSUF010000004.1"/>
</dbReference>
<dbReference type="EMBL" id="JAUSUF010000004">
    <property type="protein sequence ID" value="MDQ0149614.1"/>
    <property type="molecule type" value="Genomic_DNA"/>
</dbReference>
<keyword evidence="1" id="KW-0472">Membrane</keyword>
<protein>
    <submittedName>
        <fullName evidence="2">Ribosomal protein S13</fullName>
    </submittedName>
</protein>
<evidence type="ECO:0000313" key="2">
    <source>
        <dbReference type="EMBL" id="MDQ0149614.1"/>
    </source>
</evidence>
<dbReference type="GO" id="GO:0005840">
    <property type="term" value="C:ribosome"/>
    <property type="evidence" value="ECO:0007669"/>
    <property type="project" value="UniProtKB-KW"/>
</dbReference>
<evidence type="ECO:0000313" key="3">
    <source>
        <dbReference type="Proteomes" id="UP001228504"/>
    </source>
</evidence>
<accession>A0ABT9UTG6</accession>
<feature type="transmembrane region" description="Helical" evidence="1">
    <location>
        <begin position="7"/>
        <end position="28"/>
    </location>
</feature>
<keyword evidence="2" id="KW-0689">Ribosomal protein</keyword>